<dbReference type="InterPro" id="IPR005330">
    <property type="entry name" value="MHYT_dom"/>
</dbReference>
<dbReference type="Gene3D" id="3.20.20.450">
    <property type="entry name" value="EAL domain"/>
    <property type="match status" value="1"/>
</dbReference>
<name>A0ABU5IH51_9BURK</name>
<feature type="transmembrane region" description="Helical" evidence="1">
    <location>
        <begin position="15"/>
        <end position="34"/>
    </location>
</feature>
<dbReference type="InterPro" id="IPR029787">
    <property type="entry name" value="Nucleotide_cyclase"/>
</dbReference>
<evidence type="ECO:0000313" key="5">
    <source>
        <dbReference type="EMBL" id="MDZ5458472.1"/>
    </source>
</evidence>
<dbReference type="Proteomes" id="UP001293718">
    <property type="component" value="Unassembled WGS sequence"/>
</dbReference>
<feature type="domain" description="EAL" evidence="2">
    <location>
        <begin position="447"/>
        <end position="700"/>
    </location>
</feature>
<gene>
    <name evidence="5" type="ORF">SM757_17990</name>
</gene>
<evidence type="ECO:0000259" key="4">
    <source>
        <dbReference type="PROSITE" id="PS50924"/>
    </source>
</evidence>
<dbReference type="PROSITE" id="PS50924">
    <property type="entry name" value="MHYT"/>
    <property type="match status" value="1"/>
</dbReference>
<dbReference type="CDD" id="cd01949">
    <property type="entry name" value="GGDEF"/>
    <property type="match status" value="1"/>
</dbReference>
<evidence type="ECO:0000259" key="3">
    <source>
        <dbReference type="PROSITE" id="PS50887"/>
    </source>
</evidence>
<dbReference type="InterPro" id="IPR052155">
    <property type="entry name" value="Biofilm_reg_signaling"/>
</dbReference>
<dbReference type="PROSITE" id="PS50883">
    <property type="entry name" value="EAL"/>
    <property type="match status" value="1"/>
</dbReference>
<evidence type="ECO:0000256" key="1">
    <source>
        <dbReference type="PROSITE-ProRule" id="PRU00244"/>
    </source>
</evidence>
<dbReference type="EMBL" id="JAXOJX010000030">
    <property type="protein sequence ID" value="MDZ5458472.1"/>
    <property type="molecule type" value="Genomic_DNA"/>
</dbReference>
<feature type="transmembrane region" description="Helical" evidence="1">
    <location>
        <begin position="221"/>
        <end position="239"/>
    </location>
</feature>
<dbReference type="NCBIfam" id="TIGR00254">
    <property type="entry name" value="GGDEF"/>
    <property type="match status" value="1"/>
</dbReference>
<dbReference type="Pfam" id="PF00990">
    <property type="entry name" value="GGDEF"/>
    <property type="match status" value="1"/>
</dbReference>
<organism evidence="5 6">
    <name type="scientific">Azohydromonas lata</name>
    <dbReference type="NCBI Taxonomy" id="45677"/>
    <lineage>
        <taxon>Bacteria</taxon>
        <taxon>Pseudomonadati</taxon>
        <taxon>Pseudomonadota</taxon>
        <taxon>Betaproteobacteria</taxon>
        <taxon>Burkholderiales</taxon>
        <taxon>Sphaerotilaceae</taxon>
        <taxon>Azohydromonas</taxon>
    </lineage>
</organism>
<dbReference type="PANTHER" id="PTHR44757:SF2">
    <property type="entry name" value="BIOFILM ARCHITECTURE MAINTENANCE PROTEIN MBAA"/>
    <property type="match status" value="1"/>
</dbReference>
<feature type="transmembrane region" description="Helical" evidence="1">
    <location>
        <begin position="82"/>
        <end position="101"/>
    </location>
</feature>
<dbReference type="InterPro" id="IPR035919">
    <property type="entry name" value="EAL_sf"/>
</dbReference>
<dbReference type="InterPro" id="IPR000160">
    <property type="entry name" value="GGDEF_dom"/>
</dbReference>
<dbReference type="Pfam" id="PF03707">
    <property type="entry name" value="MHYT"/>
    <property type="match status" value="2"/>
</dbReference>
<keyword evidence="1" id="KW-0812">Transmembrane</keyword>
<reference evidence="5 6" key="1">
    <citation type="submission" date="2023-11" db="EMBL/GenBank/DDBJ databases">
        <title>Draft genome of Azohydromonas lata strain H1 (DSM1123), a polyhydroxyalkanoate producer.</title>
        <authorList>
            <person name="Traversa D."/>
            <person name="D'Addabbo P."/>
            <person name="Pazzani C."/>
            <person name="Manzari C."/>
            <person name="Chiara M."/>
            <person name="Scrascia M."/>
        </authorList>
    </citation>
    <scope>NUCLEOTIDE SEQUENCE [LARGE SCALE GENOMIC DNA]</scope>
    <source>
        <strain evidence="5 6">H1</strain>
    </source>
</reference>
<keyword evidence="1" id="KW-1133">Transmembrane helix</keyword>
<feature type="transmembrane region" description="Helical" evidence="1">
    <location>
        <begin position="178"/>
        <end position="197"/>
    </location>
</feature>
<dbReference type="SUPFAM" id="SSF55073">
    <property type="entry name" value="Nucleotide cyclase"/>
    <property type="match status" value="1"/>
</dbReference>
<dbReference type="PANTHER" id="PTHR44757">
    <property type="entry name" value="DIGUANYLATE CYCLASE DGCP"/>
    <property type="match status" value="1"/>
</dbReference>
<feature type="domain" description="MHYT" evidence="4">
    <location>
        <begin position="11"/>
        <end position="205"/>
    </location>
</feature>
<dbReference type="Gene3D" id="3.30.70.270">
    <property type="match status" value="1"/>
</dbReference>
<dbReference type="SMART" id="SM00052">
    <property type="entry name" value="EAL"/>
    <property type="match status" value="1"/>
</dbReference>
<feature type="transmembrane region" description="Helical" evidence="1">
    <location>
        <begin position="46"/>
        <end position="70"/>
    </location>
</feature>
<dbReference type="SMART" id="SM00267">
    <property type="entry name" value="GGDEF"/>
    <property type="match status" value="1"/>
</dbReference>
<dbReference type="SUPFAM" id="SSF141868">
    <property type="entry name" value="EAL domain-like"/>
    <property type="match status" value="1"/>
</dbReference>
<dbReference type="PROSITE" id="PS50887">
    <property type="entry name" value="GGDEF"/>
    <property type="match status" value="1"/>
</dbReference>
<dbReference type="Pfam" id="PF00563">
    <property type="entry name" value="EAL"/>
    <property type="match status" value="1"/>
</dbReference>
<comment type="caution">
    <text evidence="5">The sequence shown here is derived from an EMBL/GenBank/DDBJ whole genome shotgun (WGS) entry which is preliminary data.</text>
</comment>
<sequence length="714" mass="76815">MPSLEFLQPAYDLRGVALSVLVAILASYVSLDLAKRVQKRDLYLRLFWTTGGGIVMGTGVWAMHFVGMLALQMPMEVGYDHFMTLLSWACAVSTSALALFISSRPRLGWRLLVSGGFVMGVGICAMHYIGMAALVLAPGIVWNGTLVMCSALVAFAASAVALSIFFRVRVLNGRQAQGAQVGAALVMGLAISGMHYLGEAAANYPLNAVCLSAQALHGEGLHTVIILACLVLMLLTLLASRVDDRMGKQAAKVSAALEMTSASLDGAHAELERLAMTDPLTGVSNRTLFQERLENALARLEQGTVAKMGVLFIDLDGFKPVNDSYGHAVGDALLQQIALRLKSVIRDVDALARIGGDEFVLLVDDVAAEEDVRLVAQRILDVMSTAFEIGARSVSLSCSIGAVVYPDQGERDRIVADADAAMYVAKNGGGNGYAFFRPHMHEDVSELVELRQALREAVETHQLQLHYQPKISGRTGQVNGVEALLRWIHPVRGPISPAVFIPIAERFGLINAIGAWVIDEACRQMGAWQAQGSKVRVAVNLSSHQLRNACIVEQVRDALQRHEVQPGQLVCEITESVAMERSQAAKGIIEGLSGIGVVVSIDDFGTGYSSLSSLRQMRVSELKIDREFVMDVHTSKDARAIVDAIVRLAHALDLRVVAEGVETAAQRDALIELGCDELQGFFFARPMPPQDLMKQGSPLMGAACSGSAEQALFA</sequence>
<dbReference type="RefSeq" id="WP_322466543.1">
    <property type="nucleotide sequence ID" value="NZ_JAXOJX010000030.1"/>
</dbReference>
<accession>A0ABU5IH51</accession>
<keyword evidence="1" id="KW-0472">Membrane</keyword>
<evidence type="ECO:0000313" key="6">
    <source>
        <dbReference type="Proteomes" id="UP001293718"/>
    </source>
</evidence>
<feature type="domain" description="GGDEF" evidence="3">
    <location>
        <begin position="306"/>
        <end position="438"/>
    </location>
</feature>
<dbReference type="InterPro" id="IPR043128">
    <property type="entry name" value="Rev_trsase/Diguanyl_cyclase"/>
</dbReference>
<proteinExistence type="predicted"/>
<dbReference type="InterPro" id="IPR001633">
    <property type="entry name" value="EAL_dom"/>
</dbReference>
<keyword evidence="6" id="KW-1185">Reference proteome</keyword>
<feature type="transmembrane region" description="Helical" evidence="1">
    <location>
        <begin position="141"/>
        <end position="166"/>
    </location>
</feature>
<feature type="transmembrane region" description="Helical" evidence="1">
    <location>
        <begin position="108"/>
        <end position="129"/>
    </location>
</feature>
<protein>
    <submittedName>
        <fullName evidence="5">EAL domain-containing protein</fullName>
    </submittedName>
</protein>
<dbReference type="CDD" id="cd01948">
    <property type="entry name" value="EAL"/>
    <property type="match status" value="1"/>
</dbReference>
<evidence type="ECO:0000259" key="2">
    <source>
        <dbReference type="PROSITE" id="PS50883"/>
    </source>
</evidence>